<name>L9KQG2_TUPCH</name>
<proteinExistence type="predicted"/>
<protein>
    <submittedName>
        <fullName evidence="1">Uncharacterized protein</fullName>
    </submittedName>
</protein>
<dbReference type="Proteomes" id="UP000011518">
    <property type="component" value="Unassembled WGS sequence"/>
</dbReference>
<reference evidence="2" key="1">
    <citation type="submission" date="2012-07" db="EMBL/GenBank/DDBJ databases">
        <title>Genome of the Chinese tree shrew, a rising model animal genetically related to primates.</title>
        <authorList>
            <person name="Zhang G."/>
            <person name="Fan Y."/>
            <person name="Yao Y."/>
            <person name="Huang Z."/>
        </authorList>
    </citation>
    <scope>NUCLEOTIDE SEQUENCE [LARGE SCALE GENOMIC DNA]</scope>
</reference>
<organism evidence="1 2">
    <name type="scientific">Tupaia chinensis</name>
    <name type="common">Chinese tree shrew</name>
    <name type="synonym">Tupaia belangeri chinensis</name>
    <dbReference type="NCBI Taxonomy" id="246437"/>
    <lineage>
        <taxon>Eukaryota</taxon>
        <taxon>Metazoa</taxon>
        <taxon>Chordata</taxon>
        <taxon>Craniata</taxon>
        <taxon>Vertebrata</taxon>
        <taxon>Euteleostomi</taxon>
        <taxon>Mammalia</taxon>
        <taxon>Eutheria</taxon>
        <taxon>Euarchontoglires</taxon>
        <taxon>Scandentia</taxon>
        <taxon>Tupaiidae</taxon>
        <taxon>Tupaia</taxon>
    </lineage>
</organism>
<evidence type="ECO:0000313" key="2">
    <source>
        <dbReference type="Proteomes" id="UP000011518"/>
    </source>
</evidence>
<reference evidence="2" key="2">
    <citation type="journal article" date="2013" name="Nat. Commun.">
        <title>Genome of the Chinese tree shrew.</title>
        <authorList>
            <person name="Fan Y."/>
            <person name="Huang Z.Y."/>
            <person name="Cao C.C."/>
            <person name="Chen C.S."/>
            <person name="Chen Y.X."/>
            <person name="Fan D.D."/>
            <person name="He J."/>
            <person name="Hou H.L."/>
            <person name="Hu L."/>
            <person name="Hu X.T."/>
            <person name="Jiang X.T."/>
            <person name="Lai R."/>
            <person name="Lang Y.S."/>
            <person name="Liang B."/>
            <person name="Liao S.G."/>
            <person name="Mu D."/>
            <person name="Ma Y.Y."/>
            <person name="Niu Y.Y."/>
            <person name="Sun X.Q."/>
            <person name="Xia J.Q."/>
            <person name="Xiao J."/>
            <person name="Xiong Z.Q."/>
            <person name="Xu L."/>
            <person name="Yang L."/>
            <person name="Zhang Y."/>
            <person name="Zhao W."/>
            <person name="Zhao X.D."/>
            <person name="Zheng Y.T."/>
            <person name="Zhou J.M."/>
            <person name="Zhu Y.B."/>
            <person name="Zhang G.J."/>
            <person name="Wang J."/>
            <person name="Yao Y.G."/>
        </authorList>
    </citation>
    <scope>NUCLEOTIDE SEQUENCE [LARGE SCALE GENOMIC DNA]</scope>
</reference>
<evidence type="ECO:0000313" key="1">
    <source>
        <dbReference type="EMBL" id="ELW65190.1"/>
    </source>
</evidence>
<dbReference type="AlphaFoldDB" id="L9KQG2"/>
<dbReference type="InParanoid" id="L9KQG2"/>
<dbReference type="EMBL" id="KB320701">
    <property type="protein sequence ID" value="ELW65190.1"/>
    <property type="molecule type" value="Genomic_DNA"/>
</dbReference>
<sequence length="179" mass="19979">MEVDRTLHNDEERGPQFPHCPLLMNYGLQHEAGKGRGTMLNSRCSFLAAQVHLGSVVLISLCQEVDRTLHNDEERGPQFPHCPLLMNYGLQHEAGKGRGTMLNRFGIYGYTILSMSINVSLSFNEGAMAKAKKLQHLSDLRAHAIGTSDTDDKYQFGFCRYTEVASLSCYPAHVNLSSF</sequence>
<gene>
    <name evidence="1" type="ORF">TREES_T100009799</name>
</gene>
<accession>L9KQG2</accession>
<keyword evidence="2" id="KW-1185">Reference proteome</keyword>